<evidence type="ECO:0000259" key="9">
    <source>
        <dbReference type="PROSITE" id="PS50887"/>
    </source>
</evidence>
<dbReference type="InterPro" id="IPR001610">
    <property type="entry name" value="PAC"/>
</dbReference>
<feature type="transmembrane region" description="Helical" evidence="7">
    <location>
        <begin position="231"/>
        <end position="255"/>
    </location>
</feature>
<dbReference type="EC" id="2.7.7.65" evidence="10"/>
<evidence type="ECO:0000259" key="8">
    <source>
        <dbReference type="PROSITE" id="PS50113"/>
    </source>
</evidence>
<dbReference type="NCBIfam" id="TIGR00229">
    <property type="entry name" value="sensory_box"/>
    <property type="match status" value="1"/>
</dbReference>
<dbReference type="RefSeq" id="WP_340269319.1">
    <property type="nucleotide sequence ID" value="NZ_JBBEOG010000004.1"/>
</dbReference>
<feature type="domain" description="GGDEF" evidence="9">
    <location>
        <begin position="451"/>
        <end position="584"/>
    </location>
</feature>
<dbReference type="Gene3D" id="3.30.450.20">
    <property type="entry name" value="PAS domain"/>
    <property type="match status" value="1"/>
</dbReference>
<dbReference type="Pfam" id="PF05231">
    <property type="entry name" value="MASE1"/>
    <property type="match status" value="1"/>
</dbReference>
<feature type="transmembrane region" description="Helical" evidence="7">
    <location>
        <begin position="146"/>
        <end position="170"/>
    </location>
</feature>
<organism evidence="10 11">
    <name type="scientific">Aquipuribacter nitratireducens</name>
    <dbReference type="NCBI Taxonomy" id="650104"/>
    <lineage>
        <taxon>Bacteria</taxon>
        <taxon>Bacillati</taxon>
        <taxon>Actinomycetota</taxon>
        <taxon>Actinomycetes</taxon>
        <taxon>Micrococcales</taxon>
        <taxon>Intrasporangiaceae</taxon>
        <taxon>Aquipuribacter</taxon>
    </lineage>
</organism>
<comment type="subcellular location">
    <subcellularLocation>
        <location evidence="1">Cell membrane</location>
        <topology evidence="1">Multi-pass membrane protein</topology>
    </subcellularLocation>
</comment>
<evidence type="ECO:0000313" key="10">
    <source>
        <dbReference type="EMBL" id="MFC5381433.1"/>
    </source>
</evidence>
<feature type="transmembrane region" description="Helical" evidence="7">
    <location>
        <begin position="55"/>
        <end position="74"/>
    </location>
</feature>
<gene>
    <name evidence="10" type="ORF">ACFPJ6_11575</name>
</gene>
<dbReference type="Pfam" id="PF13426">
    <property type="entry name" value="PAS_9"/>
    <property type="match status" value="1"/>
</dbReference>
<dbReference type="CDD" id="cd00130">
    <property type="entry name" value="PAS"/>
    <property type="match status" value="1"/>
</dbReference>
<keyword evidence="10" id="KW-0548">Nucleotidyltransferase</keyword>
<dbReference type="EMBL" id="JBHSLD010000009">
    <property type="protein sequence ID" value="MFC5381433.1"/>
    <property type="molecule type" value="Genomic_DNA"/>
</dbReference>
<feature type="transmembrane region" description="Helical" evidence="7">
    <location>
        <begin position="80"/>
        <end position="103"/>
    </location>
</feature>
<dbReference type="SUPFAM" id="SSF55785">
    <property type="entry name" value="PYP-like sensor domain (PAS domain)"/>
    <property type="match status" value="1"/>
</dbReference>
<keyword evidence="10" id="KW-0808">Transferase</keyword>
<feature type="domain" description="PAC" evidence="8">
    <location>
        <begin position="370"/>
        <end position="421"/>
    </location>
</feature>
<dbReference type="InterPro" id="IPR052163">
    <property type="entry name" value="DGC-Regulatory_Protein"/>
</dbReference>
<accession>A0ABW0GN87</accession>
<name>A0ABW0GN87_9MICO</name>
<keyword evidence="11" id="KW-1185">Reference proteome</keyword>
<feature type="coiled-coil region" evidence="6">
    <location>
        <begin position="278"/>
        <end position="305"/>
    </location>
</feature>
<dbReference type="CDD" id="cd01949">
    <property type="entry name" value="GGDEF"/>
    <property type="match status" value="1"/>
</dbReference>
<feature type="transmembrane region" description="Helical" evidence="7">
    <location>
        <begin position="115"/>
        <end position="140"/>
    </location>
</feature>
<keyword evidence="3 7" id="KW-0812">Transmembrane</keyword>
<dbReference type="SMART" id="SM00086">
    <property type="entry name" value="PAC"/>
    <property type="match status" value="1"/>
</dbReference>
<evidence type="ECO:0000256" key="7">
    <source>
        <dbReference type="SAM" id="Phobius"/>
    </source>
</evidence>
<dbReference type="InterPro" id="IPR007895">
    <property type="entry name" value="MASE1"/>
</dbReference>
<dbReference type="SMART" id="SM00267">
    <property type="entry name" value="GGDEF"/>
    <property type="match status" value="1"/>
</dbReference>
<dbReference type="Gene3D" id="3.30.70.270">
    <property type="match status" value="1"/>
</dbReference>
<feature type="transmembrane region" description="Helical" evidence="7">
    <location>
        <begin position="182"/>
        <end position="201"/>
    </location>
</feature>
<dbReference type="InterPro" id="IPR029787">
    <property type="entry name" value="Nucleotide_cyclase"/>
</dbReference>
<feature type="transmembrane region" description="Helical" evidence="7">
    <location>
        <begin position="207"/>
        <end position="224"/>
    </location>
</feature>
<evidence type="ECO:0000256" key="4">
    <source>
        <dbReference type="ARBA" id="ARBA00022989"/>
    </source>
</evidence>
<dbReference type="NCBIfam" id="TIGR00254">
    <property type="entry name" value="GGDEF"/>
    <property type="match status" value="1"/>
</dbReference>
<evidence type="ECO:0000256" key="5">
    <source>
        <dbReference type="ARBA" id="ARBA00023136"/>
    </source>
</evidence>
<dbReference type="SUPFAM" id="SSF55073">
    <property type="entry name" value="Nucleotide cyclase"/>
    <property type="match status" value="1"/>
</dbReference>
<keyword evidence="5 7" id="KW-0472">Membrane</keyword>
<keyword evidence="2" id="KW-1003">Cell membrane</keyword>
<sequence length="584" mass="61922">MRTRAVSRDAVLLLVYVVAMWVGRETRPEGSQVSLVWPAAGVGVWWLLQHPTWRRAALPATLLLLCTVLMNRWTGAAWDLAAAYGAVNVVHAALGAALVRRALSGGSALREPGEVMRLLAACLAVGVVSGTLVTVALAALADASAWPTWALVSARNGGTTFVVLAVLLSLRRTRGDAQWVRRPVETALVCCAAGVLVTWLFLTDGGISTLFLALAVPVWSGVRLGRRTSALLSAVVGVVAVVGTVIGTGAFAVVSDEAARAALVQCFTVLVMVTSQALATLQESRDTLAAELAASRDRLAEASDAAVIGKAVVVRGTDGGWVLRDANPALVVLLGRDPSTLRWRELLDPDDARRTRRALDEIAHGTRTRWDGEVRHLRPDGTPVWTQVHVSLMSAPNGRTTVVAQVLDVTERRAAQERLAFLAHHDPLTGLLNRRRLVEELDTVLADRRNGGVAVLFCDLDRFKDVNDTLGHEAGDLVLRLVATRLRSTLRPQDATGRLGGDEFVAVCPGVPDAAVADMLADRVRGALAPALADAAPGLPVGASIGAVVAVPGDDAASLLRRADSAMYEVKRAHRRPPGVPAPR</sequence>
<evidence type="ECO:0000256" key="1">
    <source>
        <dbReference type="ARBA" id="ARBA00004651"/>
    </source>
</evidence>
<evidence type="ECO:0000313" key="11">
    <source>
        <dbReference type="Proteomes" id="UP001596122"/>
    </source>
</evidence>
<dbReference type="InterPro" id="IPR000014">
    <property type="entry name" value="PAS"/>
</dbReference>
<dbReference type="PROSITE" id="PS50113">
    <property type="entry name" value="PAC"/>
    <property type="match status" value="1"/>
</dbReference>
<dbReference type="PANTHER" id="PTHR46663">
    <property type="entry name" value="DIGUANYLATE CYCLASE DGCT-RELATED"/>
    <property type="match status" value="1"/>
</dbReference>
<comment type="caution">
    <text evidence="10">The sequence shown here is derived from an EMBL/GenBank/DDBJ whole genome shotgun (WGS) entry which is preliminary data.</text>
</comment>
<dbReference type="InterPro" id="IPR000700">
    <property type="entry name" value="PAS-assoc_C"/>
</dbReference>
<evidence type="ECO:0000256" key="6">
    <source>
        <dbReference type="SAM" id="Coils"/>
    </source>
</evidence>
<proteinExistence type="predicted"/>
<reference evidence="11" key="1">
    <citation type="journal article" date="2019" name="Int. J. Syst. Evol. Microbiol.">
        <title>The Global Catalogue of Microorganisms (GCM) 10K type strain sequencing project: providing services to taxonomists for standard genome sequencing and annotation.</title>
        <authorList>
            <consortium name="The Broad Institute Genomics Platform"/>
            <consortium name="The Broad Institute Genome Sequencing Center for Infectious Disease"/>
            <person name="Wu L."/>
            <person name="Ma J."/>
        </authorList>
    </citation>
    <scope>NUCLEOTIDE SEQUENCE [LARGE SCALE GENOMIC DNA]</scope>
    <source>
        <strain evidence="11">CCUG 43114</strain>
    </source>
</reference>
<keyword evidence="4 7" id="KW-1133">Transmembrane helix</keyword>
<evidence type="ECO:0000256" key="3">
    <source>
        <dbReference type="ARBA" id="ARBA00022692"/>
    </source>
</evidence>
<dbReference type="PROSITE" id="PS50887">
    <property type="entry name" value="GGDEF"/>
    <property type="match status" value="1"/>
</dbReference>
<dbReference type="InterPro" id="IPR035965">
    <property type="entry name" value="PAS-like_dom_sf"/>
</dbReference>
<dbReference type="InterPro" id="IPR000160">
    <property type="entry name" value="GGDEF_dom"/>
</dbReference>
<dbReference type="Pfam" id="PF00990">
    <property type="entry name" value="GGDEF"/>
    <property type="match status" value="1"/>
</dbReference>
<protein>
    <submittedName>
        <fullName evidence="10">Diguanylate cyclase domain-containing protein</fullName>
        <ecNumber evidence="10">2.7.7.65</ecNumber>
    </submittedName>
</protein>
<evidence type="ECO:0000256" key="2">
    <source>
        <dbReference type="ARBA" id="ARBA00022475"/>
    </source>
</evidence>
<dbReference type="PANTHER" id="PTHR46663:SF3">
    <property type="entry name" value="SLL0267 PROTEIN"/>
    <property type="match status" value="1"/>
</dbReference>
<dbReference type="Proteomes" id="UP001596122">
    <property type="component" value="Unassembled WGS sequence"/>
</dbReference>
<dbReference type="InterPro" id="IPR043128">
    <property type="entry name" value="Rev_trsase/Diguanyl_cyclase"/>
</dbReference>
<dbReference type="GO" id="GO:0052621">
    <property type="term" value="F:diguanylate cyclase activity"/>
    <property type="evidence" value="ECO:0007669"/>
    <property type="project" value="UniProtKB-EC"/>
</dbReference>
<keyword evidence="6" id="KW-0175">Coiled coil</keyword>